<comment type="caution">
    <text evidence="6">The sequence shown here is derived from an EMBL/GenBank/DDBJ whole genome shotgun (WGS) entry which is preliminary data.</text>
</comment>
<evidence type="ECO:0000256" key="3">
    <source>
        <dbReference type="ARBA" id="ARBA00022989"/>
    </source>
</evidence>
<keyword evidence="4 5" id="KW-0472">Membrane</keyword>
<keyword evidence="2 5" id="KW-0812">Transmembrane</keyword>
<comment type="subcellular location">
    <subcellularLocation>
        <location evidence="1">Membrane</location>
    </subcellularLocation>
</comment>
<feature type="transmembrane region" description="Helical" evidence="5">
    <location>
        <begin position="34"/>
        <end position="62"/>
    </location>
</feature>
<dbReference type="GO" id="GO:0016020">
    <property type="term" value="C:membrane"/>
    <property type="evidence" value="ECO:0007669"/>
    <property type="project" value="UniProtKB-SubCell"/>
</dbReference>
<accession>A0A366G4K5</accession>
<evidence type="ECO:0000256" key="4">
    <source>
        <dbReference type="ARBA" id="ARBA00023136"/>
    </source>
</evidence>
<dbReference type="PIRSF" id="PIRSF017854">
    <property type="entry name" value="T4SS_TrbD"/>
    <property type="match status" value="1"/>
</dbReference>
<evidence type="ECO:0000256" key="1">
    <source>
        <dbReference type="ARBA" id="ARBA00004370"/>
    </source>
</evidence>
<proteinExistence type="predicted"/>
<organism evidence="6 7">
    <name type="scientific">Marinobacter pelagius</name>
    <dbReference type="NCBI Taxonomy" id="379482"/>
    <lineage>
        <taxon>Bacteria</taxon>
        <taxon>Pseudomonadati</taxon>
        <taxon>Pseudomonadota</taxon>
        <taxon>Gammaproteobacteria</taxon>
        <taxon>Pseudomonadales</taxon>
        <taxon>Marinobacteraceae</taxon>
        <taxon>Marinobacter</taxon>
    </lineage>
</organism>
<evidence type="ECO:0000313" key="7">
    <source>
        <dbReference type="Proteomes" id="UP000252995"/>
    </source>
</evidence>
<dbReference type="OrthoDB" id="7063374at2"/>
<gene>
    <name evidence="6" type="ORF">DET50_13022</name>
</gene>
<dbReference type="Pfam" id="PF05101">
    <property type="entry name" value="VirB3"/>
    <property type="match status" value="1"/>
</dbReference>
<dbReference type="Proteomes" id="UP000252995">
    <property type="component" value="Unassembled WGS sequence"/>
</dbReference>
<dbReference type="EMBL" id="QNRO01000030">
    <property type="protein sequence ID" value="RBP21731.1"/>
    <property type="molecule type" value="Genomic_DNA"/>
</dbReference>
<dbReference type="InterPro" id="IPR007792">
    <property type="entry name" value="T4SS_VirB3/TrbD/AvhB"/>
</dbReference>
<name>A0A366G4K5_9GAMM</name>
<evidence type="ECO:0000256" key="5">
    <source>
        <dbReference type="SAM" id="Phobius"/>
    </source>
</evidence>
<dbReference type="AlphaFoldDB" id="A0A366G4K5"/>
<dbReference type="NCBIfam" id="NF010395">
    <property type="entry name" value="PRK13823.1"/>
    <property type="match status" value="1"/>
</dbReference>
<dbReference type="InterPro" id="IPR016704">
    <property type="entry name" value="Conjugal_tfr_TrbD"/>
</dbReference>
<reference evidence="6 7" key="1">
    <citation type="submission" date="2018-06" db="EMBL/GenBank/DDBJ databases">
        <title>Freshwater and sediment microbial communities from various areas in North America, analyzing microbe dynamics in response to fracking.</title>
        <authorList>
            <person name="Lamendella R."/>
        </authorList>
    </citation>
    <scope>NUCLEOTIDE SEQUENCE [LARGE SCALE GENOMIC DNA]</scope>
    <source>
        <strain evidence="6 7">114J</strain>
    </source>
</reference>
<protein>
    <submittedName>
        <fullName evidence="6">Type IV secretion system protein VirB3</fullName>
    </submittedName>
</protein>
<evidence type="ECO:0000256" key="2">
    <source>
        <dbReference type="ARBA" id="ARBA00022692"/>
    </source>
</evidence>
<keyword evidence="3 5" id="KW-1133">Transmembrane helix</keyword>
<evidence type="ECO:0000313" key="6">
    <source>
        <dbReference type="EMBL" id="RBP21731.1"/>
    </source>
</evidence>
<sequence length="103" mass="11396">MSQELRRIPIHRALNRPDLLAGCERELLLLTGLITLTLVVVALNTVAAITGVVIWTACIAGLRAMAKADPFMSKVYLRHIKYKAFYPAHSTPFALGAIHSREK</sequence>